<comment type="caution">
    <text evidence="5">The sequence shown here is derived from an EMBL/GenBank/DDBJ whole genome shotgun (WGS) entry which is preliminary data.</text>
</comment>
<evidence type="ECO:0000313" key="6">
    <source>
        <dbReference type="Proteomes" id="UP001237642"/>
    </source>
</evidence>
<dbReference type="InterPro" id="IPR004087">
    <property type="entry name" value="KH_dom"/>
</dbReference>
<dbReference type="EMBL" id="JAUIZM010000003">
    <property type="protein sequence ID" value="KAK1393866.1"/>
    <property type="molecule type" value="Genomic_DNA"/>
</dbReference>
<evidence type="ECO:0000256" key="2">
    <source>
        <dbReference type="PROSITE-ProRule" id="PRU00117"/>
    </source>
</evidence>
<dbReference type="SMART" id="SM00322">
    <property type="entry name" value="KH"/>
    <property type="match status" value="3"/>
</dbReference>
<proteinExistence type="predicted"/>
<protein>
    <submittedName>
        <fullName evidence="5">Poly(RC)-binding protein 4</fullName>
    </submittedName>
</protein>
<dbReference type="Pfam" id="PF00013">
    <property type="entry name" value="KH_1"/>
    <property type="match status" value="3"/>
</dbReference>
<feature type="domain" description="K Homology" evidence="4">
    <location>
        <begin position="143"/>
        <end position="220"/>
    </location>
</feature>
<accession>A0AAD8IZZ0</accession>
<evidence type="ECO:0000256" key="3">
    <source>
        <dbReference type="SAM" id="MobiDB-lite"/>
    </source>
</evidence>
<keyword evidence="6" id="KW-1185">Reference proteome</keyword>
<organism evidence="5 6">
    <name type="scientific">Heracleum sosnowskyi</name>
    <dbReference type="NCBI Taxonomy" id="360622"/>
    <lineage>
        <taxon>Eukaryota</taxon>
        <taxon>Viridiplantae</taxon>
        <taxon>Streptophyta</taxon>
        <taxon>Embryophyta</taxon>
        <taxon>Tracheophyta</taxon>
        <taxon>Spermatophyta</taxon>
        <taxon>Magnoliopsida</taxon>
        <taxon>eudicotyledons</taxon>
        <taxon>Gunneridae</taxon>
        <taxon>Pentapetalae</taxon>
        <taxon>asterids</taxon>
        <taxon>campanulids</taxon>
        <taxon>Apiales</taxon>
        <taxon>Apiaceae</taxon>
        <taxon>Apioideae</taxon>
        <taxon>apioid superclade</taxon>
        <taxon>Tordylieae</taxon>
        <taxon>Tordyliinae</taxon>
        <taxon>Heracleum</taxon>
    </lineage>
</organism>
<dbReference type="InterPro" id="IPR004088">
    <property type="entry name" value="KH_dom_type_1"/>
</dbReference>
<keyword evidence="1" id="KW-0677">Repeat</keyword>
<evidence type="ECO:0000313" key="5">
    <source>
        <dbReference type="EMBL" id="KAK1393866.1"/>
    </source>
</evidence>
<dbReference type="Gene3D" id="3.30.1370.10">
    <property type="entry name" value="K Homology domain, type 1"/>
    <property type="match status" value="3"/>
</dbReference>
<reference evidence="5" key="1">
    <citation type="submission" date="2023-02" db="EMBL/GenBank/DDBJ databases">
        <title>Genome of toxic invasive species Heracleum sosnowskyi carries increased number of genes despite the absence of recent whole-genome duplications.</title>
        <authorList>
            <person name="Schelkunov M."/>
            <person name="Shtratnikova V."/>
            <person name="Makarenko M."/>
            <person name="Klepikova A."/>
            <person name="Omelchenko D."/>
            <person name="Novikova G."/>
            <person name="Obukhova E."/>
            <person name="Bogdanov V."/>
            <person name="Penin A."/>
            <person name="Logacheva M."/>
        </authorList>
    </citation>
    <scope>NUCLEOTIDE SEQUENCE</scope>
    <source>
        <strain evidence="5">Hsosn_3</strain>
        <tissue evidence="5">Leaf</tissue>
    </source>
</reference>
<name>A0AAD8IZZ0_9APIA</name>
<evidence type="ECO:0000259" key="4">
    <source>
        <dbReference type="SMART" id="SM00322"/>
    </source>
</evidence>
<dbReference type="SUPFAM" id="SSF54791">
    <property type="entry name" value="Eukaryotic type KH-domain (KH-domain type I)"/>
    <property type="match status" value="3"/>
</dbReference>
<dbReference type="Proteomes" id="UP001237642">
    <property type="component" value="Unassembled WGS sequence"/>
</dbReference>
<gene>
    <name evidence="5" type="ORF">POM88_012922</name>
</gene>
<reference evidence="5" key="2">
    <citation type="submission" date="2023-05" db="EMBL/GenBank/DDBJ databases">
        <authorList>
            <person name="Schelkunov M.I."/>
        </authorList>
    </citation>
    <scope>NUCLEOTIDE SEQUENCE</scope>
    <source>
        <strain evidence="5">Hsosn_3</strain>
        <tissue evidence="5">Leaf</tissue>
    </source>
</reference>
<feature type="domain" description="K Homology" evidence="4">
    <location>
        <begin position="50"/>
        <end position="125"/>
    </location>
</feature>
<dbReference type="AlphaFoldDB" id="A0AAD8IZZ0"/>
<dbReference type="GO" id="GO:0003723">
    <property type="term" value="F:RNA binding"/>
    <property type="evidence" value="ECO:0007669"/>
    <property type="project" value="UniProtKB-UniRule"/>
</dbReference>
<dbReference type="PANTHER" id="PTHR10288">
    <property type="entry name" value="KH DOMAIN CONTAINING RNA BINDING PROTEIN"/>
    <property type="match status" value="1"/>
</dbReference>
<dbReference type="InterPro" id="IPR036612">
    <property type="entry name" value="KH_dom_type_1_sf"/>
</dbReference>
<dbReference type="PROSITE" id="PS50084">
    <property type="entry name" value="KH_TYPE_1"/>
    <property type="match status" value="3"/>
</dbReference>
<evidence type="ECO:0000256" key="1">
    <source>
        <dbReference type="ARBA" id="ARBA00022737"/>
    </source>
</evidence>
<sequence length="370" mass="39825">MSQHQSTNPVTAPAPPAGDPSRSKRPRDDADEPTSGDFPPAAKRRVVLAQDVVFRIMLPSRQIGKVIGNKGSRIQKIREETRATIKIADAVSRHEERVIIISSKDSENMFTDAENALHQIACLILKDDQISTEPQKIGAGHVAANTVRLLIAGTQAGGLIGASGQNIENLRNSSGATITVLGQNQMPLCASLHESDRVVQLSGEVPDVLKALVDIGCQLRDNPPKQVISISPAYNYALHRTPQQYLDPSSAEYVTMEMMISETMVGGLIGRCGSNISRIRTESGAAIKVHGGKGEQNLRQVHLGGSAQQVALAKQRIDEYVYSQLMQSGGQQPGVLEAGIMPPIAPVFMPPGPNQAPAYYDYGQYQAPQL</sequence>
<feature type="region of interest" description="Disordered" evidence="3">
    <location>
        <begin position="1"/>
        <end position="42"/>
    </location>
</feature>
<feature type="compositionally biased region" description="Polar residues" evidence="3">
    <location>
        <begin position="1"/>
        <end position="10"/>
    </location>
</feature>
<keyword evidence="2" id="KW-0694">RNA-binding</keyword>
<dbReference type="CDD" id="cd00105">
    <property type="entry name" value="KH-I"/>
    <property type="match status" value="1"/>
</dbReference>
<feature type="domain" description="K Homology" evidence="4">
    <location>
        <begin position="252"/>
        <end position="322"/>
    </location>
</feature>